<dbReference type="InterPro" id="IPR036364">
    <property type="entry name" value="SEA_dom_sf"/>
</dbReference>
<keyword evidence="6" id="KW-0358">Heparin-binding</keyword>
<comment type="caution">
    <text evidence="23">The sequence shown here is derived from an EMBL/GenBank/DDBJ whole genome shotgun (WGS) entry which is preliminary data.</text>
</comment>
<keyword evidence="14" id="KW-0966">Cell projection</keyword>
<proteinExistence type="predicted"/>
<keyword evidence="10 20" id="KW-1133">Transmembrane helix</keyword>
<dbReference type="FunFam" id="3.30.70.960:FF:000002">
    <property type="entry name" value="Interphotoreceptor matrix proteoglycan 2"/>
    <property type="match status" value="1"/>
</dbReference>
<dbReference type="Gene3D" id="3.30.70.270">
    <property type="match status" value="1"/>
</dbReference>
<evidence type="ECO:0000256" key="2">
    <source>
        <dbReference type="ARBA" id="ARBA00004593"/>
    </source>
</evidence>
<sequence>MINTDLQIVAAEAYSAAGGGQAKDVSPAPQLSDWQLANPSLPPGLEKPNGVMDAEQFHRHLQLRRKRSILFPSGVKICPDESVEQAIANHLKYFRLRDLIGNKFKEYPQVETVVTESAEEWSDRASLVGTWCPELSVTELYAKFLVVIRVATLHCRQYNPRKSMVTVQHSETSYYEFEGVTILNLSQNLLRLLSAYLVCQEAVWEVFKTFWDRLPEHEEYNTWMSLCEEGTMSIFEMGTNFSQSEEHRSLIVKGMAGLSSIFRYPGYLDEMFSGTPTPPLDADVTTLRDAAANVPPPHEVSIESPVDDTIHEHDNVDTTINNEIKKQDEKLVKPVTEQMIEFNILIVGEQYSEQLKDPSSAEYQLLSQRFISQIKSVFERLPGYKNIHILDYSSLVLMVYPVYGKPGIFHLCSFSLYNGSGVEVHYAVTFDGKAISNATWDLINLHSNKVEDNSFMGIEDNPTVVYTISDFRDYIAETLQKNDLLENTSISLDPNSLQLTNVKEILHPTSEDPSWITEHPVVLERPELDPNADNQCFPCDSGDINRGFMFQDSTFLAERPSADESTVSNALPFDYTKPDSTSHSEQSSDNEIQPRPENIDYEAGLAPEAPLSPEVDVTSLPVGQNLETSHLVTAPVLEPDSVDSLEWLSTPSSLDDTGLSEELLPLSPSHLVPEDSPSTDDYAVPLLSAPTVASSSVETDNKEREEVIQGSPEGSDSADSVEEISFPLEVPPMEDETDIFLGDRVVNDDGSGSAFDGSGKEMESSIWPWEEATLEPVFYPGPDSWLEDDNESLLIKTEDDIPEGMILDYILNSGNKLDYDLSKDENEGIVNIKDLLDESEIFVFPETTSPQVPLLQTEEPSSVEPSTQTETLGMYDSSFVMPTGEAPVSPPYTDLSVEDSLQTSTGTVSMEQLEESSVGQNIIPEVVEHQSEDRAVVEEQFTGKQPDIMEAATIGRSDTISLETILTADPSVVKPDASREEQQAIDSSLANRDTPGSAAKEPADVWPADRALETSLDQTVQPAMPAVTQGSAPFPPGIDHSTVLEGFAGQDGTDRDTRISMSFSTAMDYQTASVTASTIEPPSHLHPVGSTPSWSVATLANLGDETTRVLDVSVDLGRVSTIHFSPEHTEEGRRMTESHIELTTRVQSTEMASVAWATHETHYSSTVPSRALVVFFSLRVTNMMFSEDLFNKNSPEYKALEQRFLELLVPYLQSNLTGFQNLEILNFRNGSIVVNSRMKFAKPVPRNVTNAVYMILEDFCNTAYHTMNLAIDKYSLDVESGEQADPCKFQACNEFSECLVNRWSGEAECVCNPGYLSIDGLPCNSICDLQPNFCLNDGKCDISPGQGAICRCRVGENWWYRGEHCEEYVSEPLVVGIAIASVAGFLLVASAVIFFLARTLRDQYTKSNTGDSQGQGDSLSSIENAVKYNPMYESDTTGYSHYYRRYPQLTSYSSTSAETSTDYSSEEIRHIYENSELTKEEIQDRIRIIELYAKDRQFAEFVRQHQMLQLTEGLHLKDDNWNFVSVDNSEQGTWPRVKGFELQEDKVQRMPPWRYLGLEIGKRTIVPQKLEIKAKIQTLADVHQLCGALNWLPFLNLIVMLQYCYYHELIIENNEDQNVFVLLFTCNKRSCLKLEASSSYIQRHLTISSDLTMNLEELDNK</sequence>
<dbReference type="InterPro" id="IPR000082">
    <property type="entry name" value="SEA_dom"/>
</dbReference>
<feature type="domain" description="SEA" evidence="21">
    <location>
        <begin position="1170"/>
        <end position="1283"/>
    </location>
</feature>
<evidence type="ECO:0000256" key="3">
    <source>
        <dbReference type="ARBA" id="ARBA00022525"/>
    </source>
</evidence>
<keyword evidence="24" id="KW-1185">Reference proteome</keyword>
<evidence type="ECO:0000256" key="4">
    <source>
        <dbReference type="ARBA" id="ARBA00022530"/>
    </source>
</evidence>
<evidence type="ECO:0000256" key="5">
    <source>
        <dbReference type="ARBA" id="ARBA00022536"/>
    </source>
</evidence>
<evidence type="ECO:0000256" key="10">
    <source>
        <dbReference type="ARBA" id="ARBA00022989"/>
    </source>
</evidence>
<evidence type="ECO:0000256" key="16">
    <source>
        <dbReference type="ARBA" id="ARBA00074164"/>
    </source>
</evidence>
<feature type="domain" description="EGF-like" evidence="22">
    <location>
        <begin position="1324"/>
        <end position="1366"/>
    </location>
</feature>
<evidence type="ECO:0000256" key="18">
    <source>
        <dbReference type="PROSITE-ProRule" id="PRU00076"/>
    </source>
</evidence>
<dbReference type="CDD" id="cd00053">
    <property type="entry name" value="EGF"/>
    <property type="match status" value="1"/>
</dbReference>
<evidence type="ECO:0000313" key="24">
    <source>
        <dbReference type="Proteomes" id="UP000269221"/>
    </source>
</evidence>
<feature type="region of interest" description="Disordered" evidence="19">
    <location>
        <begin position="691"/>
        <end position="721"/>
    </location>
</feature>
<dbReference type="SUPFAM" id="SSF56672">
    <property type="entry name" value="DNA/RNA polymerases"/>
    <property type="match status" value="1"/>
</dbReference>
<keyword evidence="11 20" id="KW-0472">Membrane</keyword>
<reference evidence="23 24" key="1">
    <citation type="submission" date="2018-07" db="EMBL/GenBank/DDBJ databases">
        <title>A high quality draft genome assembly of the barn swallow (H. rustica rustica).</title>
        <authorList>
            <person name="Formenti G."/>
            <person name="Chiara M."/>
            <person name="Poveda L."/>
            <person name="Francoijs K.-J."/>
            <person name="Bonisoli-Alquati A."/>
            <person name="Canova L."/>
            <person name="Gianfranceschi L."/>
            <person name="Horner D.S."/>
            <person name="Saino N."/>
        </authorList>
    </citation>
    <scope>NUCLEOTIDE SEQUENCE [LARGE SCALE GENOMIC DNA]</scope>
    <source>
        <strain evidence="23">Chelidonia</strain>
        <tissue evidence="23">Blood</tissue>
    </source>
</reference>
<evidence type="ECO:0000256" key="17">
    <source>
        <dbReference type="ARBA" id="ARBA00080162"/>
    </source>
</evidence>
<dbReference type="GO" id="GO:0033165">
    <property type="term" value="C:interphotoreceptor matrix"/>
    <property type="evidence" value="ECO:0007669"/>
    <property type="project" value="UniProtKB-SubCell"/>
</dbReference>
<feature type="region of interest" description="Disordered" evidence="19">
    <location>
        <begin position="971"/>
        <end position="1004"/>
    </location>
</feature>
<dbReference type="Gene3D" id="3.30.70.960">
    <property type="entry name" value="SEA domain"/>
    <property type="match status" value="1"/>
</dbReference>
<evidence type="ECO:0000313" key="23">
    <source>
        <dbReference type="EMBL" id="RMC11913.1"/>
    </source>
</evidence>
<evidence type="ECO:0000256" key="20">
    <source>
        <dbReference type="SAM" id="Phobius"/>
    </source>
</evidence>
<keyword evidence="12" id="KW-1015">Disulfide bond</keyword>
<evidence type="ECO:0000259" key="22">
    <source>
        <dbReference type="PROSITE" id="PS50026"/>
    </source>
</evidence>
<keyword evidence="13" id="KW-0325">Glycoprotein</keyword>
<keyword evidence="7 20" id="KW-0812">Transmembrane</keyword>
<feature type="domain" description="SEA" evidence="21">
    <location>
        <begin position="336"/>
        <end position="470"/>
    </location>
</feature>
<evidence type="ECO:0000256" key="1">
    <source>
        <dbReference type="ARBA" id="ARBA00004451"/>
    </source>
</evidence>
<dbReference type="PANTHER" id="PTHR12199">
    <property type="entry name" value="INTERPHOTORECEPTOR MATRIX PROTEOGLYCAN"/>
    <property type="match status" value="1"/>
</dbReference>
<keyword evidence="9" id="KW-0677">Repeat</keyword>
<evidence type="ECO:0000256" key="11">
    <source>
        <dbReference type="ARBA" id="ARBA00023136"/>
    </source>
</evidence>
<evidence type="ECO:0000256" key="7">
    <source>
        <dbReference type="ARBA" id="ARBA00022692"/>
    </source>
</evidence>
<dbReference type="InterPro" id="IPR039861">
    <property type="entry name" value="IMPG"/>
</dbReference>
<keyword evidence="4" id="KW-0272">Extracellular matrix</keyword>
<evidence type="ECO:0000256" key="13">
    <source>
        <dbReference type="ARBA" id="ARBA00023180"/>
    </source>
</evidence>
<dbReference type="Proteomes" id="UP000269221">
    <property type="component" value="Unassembled WGS sequence"/>
</dbReference>
<evidence type="ECO:0000256" key="14">
    <source>
        <dbReference type="ARBA" id="ARBA00023273"/>
    </source>
</evidence>
<dbReference type="InterPro" id="IPR000742">
    <property type="entry name" value="EGF"/>
</dbReference>
<evidence type="ECO:0000256" key="9">
    <source>
        <dbReference type="ARBA" id="ARBA00022737"/>
    </source>
</evidence>
<dbReference type="SMART" id="SM00200">
    <property type="entry name" value="SEA"/>
    <property type="match status" value="2"/>
</dbReference>
<dbReference type="PROSITE" id="PS50024">
    <property type="entry name" value="SEA"/>
    <property type="match status" value="2"/>
</dbReference>
<dbReference type="GO" id="GO:0008201">
    <property type="term" value="F:heparin binding"/>
    <property type="evidence" value="ECO:0007669"/>
    <property type="project" value="UniProtKB-KW"/>
</dbReference>
<gene>
    <name evidence="23" type="ORF">DUI87_11040</name>
</gene>
<evidence type="ECO:0000256" key="12">
    <source>
        <dbReference type="ARBA" id="ARBA00023157"/>
    </source>
</evidence>
<dbReference type="GO" id="GO:0005540">
    <property type="term" value="F:hyaluronic acid binding"/>
    <property type="evidence" value="ECO:0007669"/>
    <property type="project" value="TreeGrafter"/>
</dbReference>
<dbReference type="PROSITE" id="PS50026">
    <property type="entry name" value="EGF_3"/>
    <property type="match status" value="1"/>
</dbReference>
<dbReference type="InterPro" id="IPR043128">
    <property type="entry name" value="Rev_trsase/Diguanyl_cyclase"/>
</dbReference>
<keyword evidence="5 18" id="KW-0245">EGF-like domain</keyword>
<keyword evidence="3" id="KW-0964">Secreted</keyword>
<dbReference type="EMBL" id="QRBI01000107">
    <property type="protein sequence ID" value="RMC11913.1"/>
    <property type="molecule type" value="Genomic_DNA"/>
</dbReference>
<evidence type="ECO:0000259" key="21">
    <source>
        <dbReference type="PROSITE" id="PS50024"/>
    </source>
</evidence>
<evidence type="ECO:0000256" key="19">
    <source>
        <dbReference type="SAM" id="MobiDB-lite"/>
    </source>
</evidence>
<name>A0A3M0KFD4_HIRRU</name>
<comment type="caution">
    <text evidence="18">Lacks conserved residue(s) required for the propagation of feature annotation.</text>
</comment>
<comment type="subcellular location">
    <subcellularLocation>
        <location evidence="15">Photoreceptor inner segment membrane</location>
        <topology evidence="15">Single-pass type I membrane protein</topology>
    </subcellularLocation>
    <subcellularLocation>
        <location evidence="1">Photoreceptor outer segment membrane</location>
        <topology evidence="1">Single-pass type I membrane protein</topology>
    </subcellularLocation>
    <subcellularLocation>
        <location evidence="2">Secreted</location>
        <location evidence="2">Extracellular space</location>
        <location evidence="2">Extracellular matrix</location>
        <location evidence="2">Interphotoreceptor matrix</location>
    </subcellularLocation>
</comment>
<evidence type="ECO:0000256" key="15">
    <source>
        <dbReference type="ARBA" id="ARBA00060509"/>
    </source>
</evidence>
<keyword evidence="8" id="KW-0732">Signal</keyword>
<feature type="transmembrane region" description="Helical" evidence="20">
    <location>
        <begin position="1373"/>
        <end position="1397"/>
    </location>
</feature>
<evidence type="ECO:0000256" key="8">
    <source>
        <dbReference type="ARBA" id="ARBA00022729"/>
    </source>
</evidence>
<dbReference type="InterPro" id="IPR043502">
    <property type="entry name" value="DNA/RNA_pol_sf"/>
</dbReference>
<evidence type="ECO:0000256" key="6">
    <source>
        <dbReference type="ARBA" id="ARBA00022674"/>
    </source>
</evidence>
<dbReference type="SUPFAM" id="SSF82671">
    <property type="entry name" value="SEA domain"/>
    <property type="match status" value="2"/>
</dbReference>
<organism evidence="23 24">
    <name type="scientific">Hirundo rustica rustica</name>
    <dbReference type="NCBI Taxonomy" id="333673"/>
    <lineage>
        <taxon>Eukaryota</taxon>
        <taxon>Metazoa</taxon>
        <taxon>Chordata</taxon>
        <taxon>Craniata</taxon>
        <taxon>Vertebrata</taxon>
        <taxon>Euteleostomi</taxon>
        <taxon>Archelosauria</taxon>
        <taxon>Archosauria</taxon>
        <taxon>Dinosauria</taxon>
        <taxon>Saurischia</taxon>
        <taxon>Theropoda</taxon>
        <taxon>Coelurosauria</taxon>
        <taxon>Aves</taxon>
        <taxon>Neognathae</taxon>
        <taxon>Neoaves</taxon>
        <taxon>Telluraves</taxon>
        <taxon>Australaves</taxon>
        <taxon>Passeriformes</taxon>
        <taxon>Sylvioidea</taxon>
        <taxon>Hirundinidae</taxon>
        <taxon>Hirundo</taxon>
    </lineage>
</organism>
<dbReference type="STRING" id="333673.A0A3M0KFD4"/>
<protein>
    <recommendedName>
        <fullName evidence="16">Interphotoreceptor matrix proteoglycan 2</fullName>
    </recommendedName>
    <alternativeName>
        <fullName evidence="17">Sialoprotein associated with cones and rods proteoglycan</fullName>
    </alternativeName>
</protein>
<dbReference type="PANTHER" id="PTHR12199:SF4">
    <property type="entry name" value="INTERPHOTORECEPTOR MATRIX PROTEOGLYCAN 2"/>
    <property type="match status" value="1"/>
</dbReference>
<dbReference type="Pfam" id="PF01390">
    <property type="entry name" value="SEA"/>
    <property type="match status" value="2"/>
</dbReference>
<feature type="region of interest" description="Disordered" evidence="19">
    <location>
        <begin position="559"/>
        <end position="595"/>
    </location>
</feature>
<dbReference type="OrthoDB" id="8960773at2759"/>
<accession>A0A3M0KFD4</accession>
<dbReference type="GO" id="GO:0007601">
    <property type="term" value="P:visual perception"/>
    <property type="evidence" value="ECO:0007669"/>
    <property type="project" value="InterPro"/>
</dbReference>